<dbReference type="FunCoup" id="A0A3P7GDP1">
    <property type="interactions" value="540"/>
</dbReference>
<evidence type="ECO:0000313" key="3">
    <source>
        <dbReference type="EMBL" id="VDM19675.1"/>
    </source>
</evidence>
<dbReference type="PANTHER" id="PTHR43372:SF4">
    <property type="entry name" value="FATTY-ACID AMIDE HYDROLASE 2"/>
    <property type="match status" value="1"/>
</dbReference>
<keyword evidence="4" id="KW-1185">Reference proteome</keyword>
<sequence>MKQNRRKNIAGRTTNMLVTVMKTLKPLFTVISRIYFTLVCCFFTFIYHFLSRKVISAPRDKLLTISATQAAQMIRNRKITSFSLVEAYIKRIKEVNGTINAVVQMNFKDALIKAQEIDEMLGSLDTDSEDFKSLAVRKPLLGVPFTLKDSIEVDGLYCTVGISYRKKSVSNKDAIVVQRMKDAGAVLLAVTNVPEVCMWWESVNVVYGRTRNPYDSRRISGGSSGGEAALISAAGSVIGIGSDIAGSIRMPCLVPLEGHLPHLNGYRTEKMLLIGPMCRYAEDLSILLRVFAGSEGTNLLQMDAPFNMKKMRIFYMEGLKTPLVQDVNKEALQALKKENPPLVHYALEFFLTSMDVADAPKFAMHMTDLKASLIFRPILFSVVITSLFRFRKHTLLHSFTAIV</sequence>
<dbReference type="InterPro" id="IPR036928">
    <property type="entry name" value="AS_sf"/>
</dbReference>
<dbReference type="InterPro" id="IPR052739">
    <property type="entry name" value="FAAH2"/>
</dbReference>
<dbReference type="AlphaFoldDB" id="A0A3P7GDP1"/>
<evidence type="ECO:0000259" key="2">
    <source>
        <dbReference type="Pfam" id="PF01425"/>
    </source>
</evidence>
<dbReference type="SUPFAM" id="SSF75304">
    <property type="entry name" value="Amidase signature (AS) enzymes"/>
    <property type="match status" value="1"/>
</dbReference>
<dbReference type="InParanoid" id="A0A3P7GDP1"/>
<feature type="transmembrane region" description="Helical" evidence="1">
    <location>
        <begin position="30"/>
        <end position="50"/>
    </location>
</feature>
<dbReference type="GO" id="GO:0012505">
    <property type="term" value="C:endomembrane system"/>
    <property type="evidence" value="ECO:0007669"/>
    <property type="project" value="TreeGrafter"/>
</dbReference>
<organism evidence="3 4">
    <name type="scientific">Wuchereria bancrofti</name>
    <dbReference type="NCBI Taxonomy" id="6293"/>
    <lineage>
        <taxon>Eukaryota</taxon>
        <taxon>Metazoa</taxon>
        <taxon>Ecdysozoa</taxon>
        <taxon>Nematoda</taxon>
        <taxon>Chromadorea</taxon>
        <taxon>Rhabditida</taxon>
        <taxon>Spirurina</taxon>
        <taxon>Spiruromorpha</taxon>
        <taxon>Filarioidea</taxon>
        <taxon>Onchocercidae</taxon>
        <taxon>Wuchereria</taxon>
    </lineage>
</organism>
<dbReference type="OrthoDB" id="6428749at2759"/>
<reference evidence="3 4" key="1">
    <citation type="submission" date="2018-11" db="EMBL/GenBank/DDBJ databases">
        <authorList>
            <consortium name="Pathogen Informatics"/>
        </authorList>
    </citation>
    <scope>NUCLEOTIDE SEQUENCE [LARGE SCALE GENOMIC DNA]</scope>
</reference>
<proteinExistence type="predicted"/>
<dbReference type="Pfam" id="PF01425">
    <property type="entry name" value="Amidase"/>
    <property type="match status" value="1"/>
</dbReference>
<feature type="domain" description="Amidase" evidence="2">
    <location>
        <begin position="84"/>
        <end position="344"/>
    </location>
</feature>
<evidence type="ECO:0000313" key="4">
    <source>
        <dbReference type="Proteomes" id="UP000270924"/>
    </source>
</evidence>
<keyword evidence="1" id="KW-0812">Transmembrane</keyword>
<dbReference type="OMA" id="LNMHEGA"/>
<dbReference type="InterPro" id="IPR023631">
    <property type="entry name" value="Amidase_dom"/>
</dbReference>
<dbReference type="Gene3D" id="3.90.1300.10">
    <property type="entry name" value="Amidase signature (AS) domain"/>
    <property type="match status" value="1"/>
</dbReference>
<protein>
    <recommendedName>
        <fullName evidence="2">Amidase domain-containing protein</fullName>
    </recommendedName>
</protein>
<dbReference type="EMBL" id="UYWW01012209">
    <property type="protein sequence ID" value="VDM19675.1"/>
    <property type="molecule type" value="Genomic_DNA"/>
</dbReference>
<evidence type="ECO:0000256" key="1">
    <source>
        <dbReference type="SAM" id="Phobius"/>
    </source>
</evidence>
<keyword evidence="1" id="KW-0472">Membrane</keyword>
<keyword evidence="1" id="KW-1133">Transmembrane helix</keyword>
<accession>A0A3P7GDP1</accession>
<dbReference type="PANTHER" id="PTHR43372">
    <property type="entry name" value="FATTY-ACID AMIDE HYDROLASE"/>
    <property type="match status" value="1"/>
</dbReference>
<dbReference type="Proteomes" id="UP000270924">
    <property type="component" value="Unassembled WGS sequence"/>
</dbReference>
<gene>
    <name evidence="3" type="ORF">WBA_LOCUS10730</name>
</gene>
<name>A0A3P7GDP1_WUCBA</name>